<keyword evidence="3" id="KW-1185">Reference proteome</keyword>
<sequence length="379" mass="44948">MNKTNNSHKNIIGSILLIYIGLIMLFNIIISDKDFSDMENRRLEQLPKFSFENIFKGQFISNFEKYISDQFPFRDFFIGVKSYCERISGKKENNGVFLGEDGYLMEKFNKPHDKDFKNRIDVINSFAENTANINKYFILVPNSVKILEDKLPYSAPVDDEYFYMNKVKNGLDKNIKFVDVYDIFWDKKDEYIYYKTDHHWTTKGAFYAYEKLAKSMGFYPHEEDYFNIENVADNFYGSLYSKGGFRNIDSDDIKLYIPKKSENYTVKYYEENNTSDSLYNMDNLNKKDKYTVFLNGNHPLLKINTNIHNGKKLLIIKDSYANSLVPFLTGHFNEIYMIDLRYFEEDLSKFIKNNDIDDILILYNVKSFFEDDSIKKISW</sequence>
<keyword evidence="1" id="KW-0472">Membrane</keyword>
<dbReference type="RefSeq" id="WP_042683239.1">
    <property type="nucleotide sequence ID" value="NZ_CABKTM010000074.1"/>
</dbReference>
<comment type="caution">
    <text evidence="2">The sequence shown here is derived from an EMBL/GenBank/DDBJ whole genome shotgun (WGS) entry which is preliminary data.</text>
</comment>
<gene>
    <name evidence="2" type="ORF">NSA23_14440</name>
</gene>
<proteinExistence type="predicted"/>
<protein>
    <submittedName>
        <fullName evidence="2">DHHW family protein</fullName>
    </submittedName>
</protein>
<organism evidence="2 3">
    <name type="scientific">Anaerosalibacter massiliensis</name>
    <dbReference type="NCBI Taxonomy" id="1347392"/>
    <lineage>
        <taxon>Bacteria</taxon>
        <taxon>Bacillati</taxon>
        <taxon>Bacillota</taxon>
        <taxon>Tissierellia</taxon>
        <taxon>Tissierellales</taxon>
        <taxon>Sporanaerobacteraceae</taxon>
        <taxon>Anaerosalibacter</taxon>
    </lineage>
</organism>
<keyword evidence="1" id="KW-1133">Transmembrane helix</keyword>
<name>A0A9X2S6E7_9FIRM</name>
<evidence type="ECO:0000313" key="2">
    <source>
        <dbReference type="EMBL" id="MCR2045299.1"/>
    </source>
</evidence>
<reference evidence="2" key="1">
    <citation type="submission" date="2022-07" db="EMBL/GenBank/DDBJ databases">
        <title>Enhanced cultured diversity of the mouse gut microbiota enables custom-made synthetic communities.</title>
        <authorList>
            <person name="Afrizal A."/>
        </authorList>
    </citation>
    <scope>NUCLEOTIDE SEQUENCE</scope>
    <source>
        <strain evidence="2">DSM 29482</strain>
    </source>
</reference>
<dbReference type="InterPro" id="IPR025945">
    <property type="entry name" value="DHHW"/>
</dbReference>
<evidence type="ECO:0000256" key="1">
    <source>
        <dbReference type="SAM" id="Phobius"/>
    </source>
</evidence>
<evidence type="ECO:0000313" key="3">
    <source>
        <dbReference type="Proteomes" id="UP001142078"/>
    </source>
</evidence>
<dbReference type="Pfam" id="PF14286">
    <property type="entry name" value="DHHW"/>
    <property type="match status" value="1"/>
</dbReference>
<keyword evidence="1" id="KW-0812">Transmembrane</keyword>
<dbReference type="EMBL" id="JANJZL010000015">
    <property type="protein sequence ID" value="MCR2045299.1"/>
    <property type="molecule type" value="Genomic_DNA"/>
</dbReference>
<dbReference type="AlphaFoldDB" id="A0A9X2S6E7"/>
<accession>A0A9X2S6E7</accession>
<dbReference type="Proteomes" id="UP001142078">
    <property type="component" value="Unassembled WGS sequence"/>
</dbReference>
<feature type="transmembrane region" description="Helical" evidence="1">
    <location>
        <begin position="12"/>
        <end position="30"/>
    </location>
</feature>